<sequence length="152" mass="16661">MTTELHISGVLPSSLYGATIERLSSYCERGEAFTSNEEVFARSAGESNGGGNAGAGLQLRVKALRTRSSGDATQWSLQINGRPEPVRTAPRAQQYGVTELLVEDGSDPRVFAHALGYGKSLFTLRRRGVVFHRANVSIELFQLYDVRPFLRS</sequence>
<reference evidence="1 2" key="1">
    <citation type="submission" date="2021-12" db="EMBL/GenBank/DDBJ databases">
        <title>High titer production of polyol ester of fatty acids by Rhodotorula paludigena BS15 towards product separation-free biomass refinery.</title>
        <authorList>
            <person name="Mano J."/>
            <person name="Ono H."/>
            <person name="Tanaka T."/>
            <person name="Naito K."/>
            <person name="Sushida H."/>
            <person name="Ike M."/>
            <person name="Tokuyasu K."/>
            <person name="Kitaoka M."/>
        </authorList>
    </citation>
    <scope>NUCLEOTIDE SEQUENCE [LARGE SCALE GENOMIC DNA]</scope>
    <source>
        <strain evidence="1 2">BS15</strain>
    </source>
</reference>
<evidence type="ECO:0000313" key="1">
    <source>
        <dbReference type="EMBL" id="GJN94090.1"/>
    </source>
</evidence>
<keyword evidence="2" id="KW-1185">Reference proteome</keyword>
<dbReference type="AlphaFoldDB" id="A0AAV5GVW2"/>
<protein>
    <submittedName>
        <fullName evidence="1">Uncharacterized protein</fullName>
    </submittedName>
</protein>
<dbReference type="Proteomes" id="UP001342314">
    <property type="component" value="Unassembled WGS sequence"/>
</dbReference>
<organism evidence="1 2">
    <name type="scientific">Rhodotorula paludigena</name>
    <dbReference type="NCBI Taxonomy" id="86838"/>
    <lineage>
        <taxon>Eukaryota</taxon>
        <taxon>Fungi</taxon>
        <taxon>Dikarya</taxon>
        <taxon>Basidiomycota</taxon>
        <taxon>Pucciniomycotina</taxon>
        <taxon>Microbotryomycetes</taxon>
        <taxon>Sporidiobolales</taxon>
        <taxon>Sporidiobolaceae</taxon>
        <taxon>Rhodotorula</taxon>
    </lineage>
</organism>
<proteinExistence type="predicted"/>
<gene>
    <name evidence="1" type="ORF">Rhopal_007164-T1</name>
</gene>
<accession>A0AAV5GVW2</accession>
<evidence type="ECO:0000313" key="2">
    <source>
        <dbReference type="Proteomes" id="UP001342314"/>
    </source>
</evidence>
<comment type="caution">
    <text evidence="1">The sequence shown here is derived from an EMBL/GenBank/DDBJ whole genome shotgun (WGS) entry which is preliminary data.</text>
</comment>
<dbReference type="Gene3D" id="2.40.320.10">
    <property type="entry name" value="Hypothetical Protein Pfu-838710-001"/>
    <property type="match status" value="1"/>
</dbReference>
<dbReference type="EMBL" id="BQKY01000016">
    <property type="protein sequence ID" value="GJN94090.1"/>
    <property type="molecule type" value="Genomic_DNA"/>
</dbReference>
<name>A0AAV5GVW2_9BASI</name>